<reference evidence="3" key="1">
    <citation type="submission" date="2023-11" db="EMBL/GenBank/DDBJ databases">
        <title>Genome assemblies of two species of porcelain crab, Petrolisthes cinctipes and Petrolisthes manimaculis (Anomura: Porcellanidae).</title>
        <authorList>
            <person name="Angst P."/>
        </authorList>
    </citation>
    <scope>NUCLEOTIDE SEQUENCE</scope>
    <source>
        <strain evidence="3">PB745_02</strain>
        <tissue evidence="3">Gill</tissue>
    </source>
</reference>
<dbReference type="Proteomes" id="UP001292094">
    <property type="component" value="Unassembled WGS sequence"/>
</dbReference>
<dbReference type="PROSITE" id="PS51406">
    <property type="entry name" value="FIBRINOGEN_C_2"/>
    <property type="match status" value="1"/>
</dbReference>
<sequence>MASWLCLLVVTVYGATTTTTALPPSTSSSCDAAMSSFLQLLNHLPDCLPSLNQLISIQKEMLEIMRERQPNTYEHTTDESVRPRHCQDLLEAGDNGQGVRMVYPYPERPDQGVDVYCDQTTDGGGWLVFQHRANDSNPRENFYRPWAEYQAGFGNLMGEFWLGLDHLHALTNLSHQVLRVDLADNDGNRRWAKYSTFAVGPHRDKYRLTVSGYSGDAGDSMGPHNGKVFTTYDEDNDGIGGNCAERYKGAFWHHTSDCYHTNPNGLALVGPVTNYTGIVCLSKGMNKPKIKGITTINTTNLQCCTATSLASVFLRSNTTDWCVRVNLADSHSLVVNGGIGDAMSCCDKTQTCSVTS</sequence>
<keyword evidence="4" id="KW-1185">Reference proteome</keyword>
<dbReference type="PANTHER" id="PTHR19143">
    <property type="entry name" value="FIBRINOGEN/TENASCIN/ANGIOPOEITIN"/>
    <property type="match status" value="1"/>
</dbReference>
<organism evidence="3 4">
    <name type="scientific">Petrolisthes manimaculis</name>
    <dbReference type="NCBI Taxonomy" id="1843537"/>
    <lineage>
        <taxon>Eukaryota</taxon>
        <taxon>Metazoa</taxon>
        <taxon>Ecdysozoa</taxon>
        <taxon>Arthropoda</taxon>
        <taxon>Crustacea</taxon>
        <taxon>Multicrustacea</taxon>
        <taxon>Malacostraca</taxon>
        <taxon>Eumalacostraca</taxon>
        <taxon>Eucarida</taxon>
        <taxon>Decapoda</taxon>
        <taxon>Pleocyemata</taxon>
        <taxon>Anomura</taxon>
        <taxon>Galatheoidea</taxon>
        <taxon>Porcellanidae</taxon>
        <taxon>Petrolisthes</taxon>
    </lineage>
</organism>
<dbReference type="SMART" id="SM00186">
    <property type="entry name" value="FBG"/>
    <property type="match status" value="1"/>
</dbReference>
<dbReference type="InterPro" id="IPR014716">
    <property type="entry name" value="Fibrinogen_a/b/g_C_1"/>
</dbReference>
<evidence type="ECO:0000259" key="2">
    <source>
        <dbReference type="PROSITE" id="PS51406"/>
    </source>
</evidence>
<dbReference type="InterPro" id="IPR002181">
    <property type="entry name" value="Fibrinogen_a/b/g_C_dom"/>
</dbReference>
<dbReference type="CDD" id="cd00087">
    <property type="entry name" value="FReD"/>
    <property type="match status" value="1"/>
</dbReference>
<dbReference type="PANTHER" id="PTHR19143:SF458">
    <property type="entry name" value="FIBRINOGEN C-TERMINAL DOMAIN-CONTAINING PROTEIN-RELATED"/>
    <property type="match status" value="1"/>
</dbReference>
<dbReference type="Pfam" id="PF00147">
    <property type="entry name" value="Fibrinogen_C"/>
    <property type="match status" value="1"/>
</dbReference>
<evidence type="ECO:0000313" key="4">
    <source>
        <dbReference type="Proteomes" id="UP001292094"/>
    </source>
</evidence>
<keyword evidence="1" id="KW-0732">Signal</keyword>
<dbReference type="InterPro" id="IPR036056">
    <property type="entry name" value="Fibrinogen-like_C"/>
</dbReference>
<evidence type="ECO:0000256" key="1">
    <source>
        <dbReference type="SAM" id="SignalP"/>
    </source>
</evidence>
<proteinExistence type="predicted"/>
<dbReference type="EMBL" id="JAWZYT010001876">
    <property type="protein sequence ID" value="KAK4308520.1"/>
    <property type="molecule type" value="Genomic_DNA"/>
</dbReference>
<dbReference type="SUPFAM" id="SSF56496">
    <property type="entry name" value="Fibrinogen C-terminal domain-like"/>
    <property type="match status" value="1"/>
</dbReference>
<dbReference type="AlphaFoldDB" id="A0AAE1PH01"/>
<feature type="domain" description="Fibrinogen C-terminal" evidence="2">
    <location>
        <begin position="77"/>
        <end position="265"/>
    </location>
</feature>
<feature type="chain" id="PRO_5042194279" description="Fibrinogen C-terminal domain-containing protein" evidence="1">
    <location>
        <begin position="22"/>
        <end position="356"/>
    </location>
</feature>
<protein>
    <recommendedName>
        <fullName evidence="2">Fibrinogen C-terminal domain-containing protein</fullName>
    </recommendedName>
</protein>
<evidence type="ECO:0000313" key="3">
    <source>
        <dbReference type="EMBL" id="KAK4308520.1"/>
    </source>
</evidence>
<accession>A0AAE1PH01</accession>
<gene>
    <name evidence="3" type="ORF">Pmani_019779</name>
</gene>
<name>A0AAE1PH01_9EUCA</name>
<dbReference type="InterPro" id="IPR050373">
    <property type="entry name" value="Fibrinogen_C-term_domain"/>
</dbReference>
<comment type="caution">
    <text evidence="3">The sequence shown here is derived from an EMBL/GenBank/DDBJ whole genome shotgun (WGS) entry which is preliminary data.</text>
</comment>
<dbReference type="NCBIfam" id="NF040941">
    <property type="entry name" value="GGGWT_bact"/>
    <property type="match status" value="1"/>
</dbReference>
<feature type="signal peptide" evidence="1">
    <location>
        <begin position="1"/>
        <end position="21"/>
    </location>
</feature>
<dbReference type="Gene3D" id="3.90.215.10">
    <property type="entry name" value="Gamma Fibrinogen, chain A, domain 1"/>
    <property type="match status" value="1"/>
</dbReference>
<dbReference type="GO" id="GO:0005615">
    <property type="term" value="C:extracellular space"/>
    <property type="evidence" value="ECO:0007669"/>
    <property type="project" value="TreeGrafter"/>
</dbReference>